<comment type="caution">
    <text evidence="1">The sequence shown here is derived from an EMBL/GenBank/DDBJ whole genome shotgun (WGS) entry which is preliminary data.</text>
</comment>
<protein>
    <submittedName>
        <fullName evidence="1">Uncharacterized protein</fullName>
    </submittedName>
</protein>
<name>A0ABQ7TWP3_SOLTU</name>
<proteinExistence type="predicted"/>
<sequence length="789" mass="88319">MTGSFGPNDTSRTLASRRMIGYLFLSSISMVRHLTGSVGCIATNNFGIGSISRKSYLCAFEHEPPQSLQLHNRKSRLFLLCYRSISNITGLSPTIIQEAAIEDAFDSATTRDSEEIASALGDGQSSIANNFEVHLDTLIDTNFLLVGTDSVMGDEHSGHADQVFDESSHQIEDSIHEFDMAFDLVEDNSMGLQMPLQVTEVVSTPTWCVEIDYRGDMHSRKSNVAEDECLETNTDIVFGGSLQRNEFTLQGQFANLKLVVTENSVFYETLSSNFDAPIRVDGEISLIPRDDEDEIAESYPSLFNQSFFSHFGALAIESMTDGLPTCYWFDTGQYVSQSITFVFRRRKCGDHLSATDFDKNDYLPIIGAQGAAHNWLLDVLASYVLAKESGNSKVHQVFDTISNEAWKVSNVMFTLLLVGVLVETPKETQTVQQLHLTDKEYLFITFGGREPIVSPSQSTHALPMRYLDANSPCSGFSRHKIDLVASDKMYADIIFLKLTIIEDLYLGKLLFENKGGVSKSEIQSNDVRNDVKQEKFNEGIRHAECFFSMDAGVNMFIVKVGGTVKVNCVWDPGISSKTMHQNGLRETTEAHLLLEFIDITSRRFHYFFDAHLKESTQSKKRRKTTLRGLLVFSYVWLSLPQDNGWQVLLDIYTCVEAKDMPSDIKLCVLTLVYAALLEPKQERPVYNGQPHNNGQVNCLHNSYGIVTFKWVKIVQSTQLLLSEAIGEEHAISIVIALNLEDKVLIDDGSIVMNQVQPNVDTNVIQVVIGLTRAIRPRTSNRAKLIWNPG</sequence>
<evidence type="ECO:0000313" key="2">
    <source>
        <dbReference type="Proteomes" id="UP000826656"/>
    </source>
</evidence>
<evidence type="ECO:0000313" key="1">
    <source>
        <dbReference type="EMBL" id="KAH0738527.1"/>
    </source>
</evidence>
<accession>A0ABQ7TWP3</accession>
<keyword evidence="2" id="KW-1185">Reference proteome</keyword>
<gene>
    <name evidence="1" type="ORF">KY290_037232</name>
</gene>
<organism evidence="1 2">
    <name type="scientific">Solanum tuberosum</name>
    <name type="common">Potato</name>
    <dbReference type="NCBI Taxonomy" id="4113"/>
    <lineage>
        <taxon>Eukaryota</taxon>
        <taxon>Viridiplantae</taxon>
        <taxon>Streptophyta</taxon>
        <taxon>Embryophyta</taxon>
        <taxon>Tracheophyta</taxon>
        <taxon>Spermatophyta</taxon>
        <taxon>Magnoliopsida</taxon>
        <taxon>eudicotyledons</taxon>
        <taxon>Gunneridae</taxon>
        <taxon>Pentapetalae</taxon>
        <taxon>asterids</taxon>
        <taxon>lamiids</taxon>
        <taxon>Solanales</taxon>
        <taxon>Solanaceae</taxon>
        <taxon>Solanoideae</taxon>
        <taxon>Solaneae</taxon>
        <taxon>Solanum</taxon>
    </lineage>
</organism>
<reference evidence="1 2" key="1">
    <citation type="journal article" date="2021" name="bioRxiv">
        <title>Chromosome-scale and haplotype-resolved genome assembly of a tetraploid potato cultivar.</title>
        <authorList>
            <person name="Sun H."/>
            <person name="Jiao W.-B."/>
            <person name="Krause K."/>
            <person name="Campoy J.A."/>
            <person name="Goel M."/>
            <person name="Folz-Donahue K."/>
            <person name="Kukat C."/>
            <person name="Huettel B."/>
            <person name="Schneeberger K."/>
        </authorList>
    </citation>
    <scope>NUCLEOTIDE SEQUENCE [LARGE SCALE GENOMIC DNA]</scope>
    <source>
        <strain evidence="1">SolTubOtavaFocal</strain>
        <tissue evidence="1">Leaves</tissue>
    </source>
</reference>
<dbReference type="EMBL" id="JAIVGD010000028">
    <property type="protein sequence ID" value="KAH0738527.1"/>
    <property type="molecule type" value="Genomic_DNA"/>
</dbReference>
<dbReference type="Proteomes" id="UP000826656">
    <property type="component" value="Unassembled WGS sequence"/>
</dbReference>